<accession>A0AAD7T5M5</accession>
<evidence type="ECO:0000313" key="3">
    <source>
        <dbReference type="Proteomes" id="UP001221898"/>
    </source>
</evidence>
<protein>
    <submittedName>
        <fullName evidence="2">Uncharacterized protein</fullName>
    </submittedName>
</protein>
<dbReference type="Proteomes" id="UP001221898">
    <property type="component" value="Unassembled WGS sequence"/>
</dbReference>
<name>A0AAD7T5M5_9TELE</name>
<feature type="region of interest" description="Disordered" evidence="1">
    <location>
        <begin position="127"/>
        <end position="169"/>
    </location>
</feature>
<evidence type="ECO:0000256" key="1">
    <source>
        <dbReference type="SAM" id="MobiDB-lite"/>
    </source>
</evidence>
<gene>
    <name evidence="2" type="ORF">AAFF_G00023230</name>
</gene>
<sequence length="169" mass="18116">MPALLSDLRAGGRAPRDPGALLSISSPHQRRPLPRPAFPGAPRRLITVPPATGEIYQAAYQCSAQYRRIRGRESLFIGQNHSTAECLSDLPESCQTVKSAALGVDWSAALPPVGTTEEFSPALRNLSQSQCGDSAGAGRTESWPLRIRSAQQPQNHQKHAQVGTAEGRA</sequence>
<evidence type="ECO:0000313" key="2">
    <source>
        <dbReference type="EMBL" id="KAJ8414800.1"/>
    </source>
</evidence>
<feature type="region of interest" description="Disordered" evidence="1">
    <location>
        <begin position="1"/>
        <end position="42"/>
    </location>
</feature>
<keyword evidence="3" id="KW-1185">Reference proteome</keyword>
<dbReference type="AlphaFoldDB" id="A0AAD7T5M5"/>
<organism evidence="2 3">
    <name type="scientific">Aldrovandia affinis</name>
    <dbReference type="NCBI Taxonomy" id="143900"/>
    <lineage>
        <taxon>Eukaryota</taxon>
        <taxon>Metazoa</taxon>
        <taxon>Chordata</taxon>
        <taxon>Craniata</taxon>
        <taxon>Vertebrata</taxon>
        <taxon>Euteleostomi</taxon>
        <taxon>Actinopterygii</taxon>
        <taxon>Neopterygii</taxon>
        <taxon>Teleostei</taxon>
        <taxon>Notacanthiformes</taxon>
        <taxon>Halosauridae</taxon>
        <taxon>Aldrovandia</taxon>
    </lineage>
</organism>
<proteinExistence type="predicted"/>
<reference evidence="2" key="1">
    <citation type="journal article" date="2023" name="Science">
        <title>Genome structures resolve the early diversification of teleost fishes.</title>
        <authorList>
            <person name="Parey E."/>
            <person name="Louis A."/>
            <person name="Montfort J."/>
            <person name="Bouchez O."/>
            <person name="Roques C."/>
            <person name="Iampietro C."/>
            <person name="Lluch J."/>
            <person name="Castinel A."/>
            <person name="Donnadieu C."/>
            <person name="Desvignes T."/>
            <person name="Floi Bucao C."/>
            <person name="Jouanno E."/>
            <person name="Wen M."/>
            <person name="Mejri S."/>
            <person name="Dirks R."/>
            <person name="Jansen H."/>
            <person name="Henkel C."/>
            <person name="Chen W.J."/>
            <person name="Zahm M."/>
            <person name="Cabau C."/>
            <person name="Klopp C."/>
            <person name="Thompson A.W."/>
            <person name="Robinson-Rechavi M."/>
            <person name="Braasch I."/>
            <person name="Lecointre G."/>
            <person name="Bobe J."/>
            <person name="Postlethwait J.H."/>
            <person name="Berthelot C."/>
            <person name="Roest Crollius H."/>
            <person name="Guiguen Y."/>
        </authorList>
    </citation>
    <scope>NUCLEOTIDE SEQUENCE</scope>
    <source>
        <strain evidence="2">NC1722</strain>
    </source>
</reference>
<dbReference type="EMBL" id="JAINUG010000011">
    <property type="protein sequence ID" value="KAJ8414800.1"/>
    <property type="molecule type" value="Genomic_DNA"/>
</dbReference>
<comment type="caution">
    <text evidence="2">The sequence shown here is derived from an EMBL/GenBank/DDBJ whole genome shotgun (WGS) entry which is preliminary data.</text>
</comment>